<dbReference type="Proteomes" id="UP001629249">
    <property type="component" value="Unassembled WGS sequence"/>
</dbReference>
<dbReference type="PRINTS" id="PR00080">
    <property type="entry name" value="SDRFAMILY"/>
</dbReference>
<dbReference type="Gene3D" id="3.40.50.720">
    <property type="entry name" value="NAD(P)-binding Rossmann-like Domain"/>
    <property type="match status" value="2"/>
</dbReference>
<feature type="domain" description="Ketoreductase" evidence="2">
    <location>
        <begin position="239"/>
        <end position="418"/>
    </location>
</feature>
<keyword evidence="4" id="KW-1185">Reference proteome</keyword>
<comment type="caution">
    <text evidence="3">The sequence shown here is derived from an EMBL/GenBank/DDBJ whole genome shotgun (WGS) entry which is preliminary data.</text>
</comment>
<proteinExistence type="inferred from homology"/>
<dbReference type="PANTHER" id="PTHR42760">
    <property type="entry name" value="SHORT-CHAIN DEHYDROGENASES/REDUCTASES FAMILY MEMBER"/>
    <property type="match status" value="1"/>
</dbReference>
<dbReference type="InterPro" id="IPR057326">
    <property type="entry name" value="KR_dom"/>
</dbReference>
<dbReference type="InterPro" id="IPR036291">
    <property type="entry name" value="NAD(P)-bd_dom_sf"/>
</dbReference>
<evidence type="ECO:0000313" key="4">
    <source>
        <dbReference type="Proteomes" id="UP001629249"/>
    </source>
</evidence>
<evidence type="ECO:0000259" key="2">
    <source>
        <dbReference type="SMART" id="SM00822"/>
    </source>
</evidence>
<dbReference type="EMBL" id="JAQQFN010000002">
    <property type="protein sequence ID" value="MFL9882167.1"/>
    <property type="molecule type" value="Genomic_DNA"/>
</dbReference>
<dbReference type="NCBIfam" id="NF006110">
    <property type="entry name" value="PRK08261.1"/>
    <property type="match status" value="1"/>
</dbReference>
<keyword evidence="3" id="KW-0560">Oxidoreductase</keyword>
<reference evidence="3 4" key="1">
    <citation type="journal article" date="2024" name="Chem. Sci.">
        <title>Discovery of megapolipeptins by genome mining of a Burkholderiales bacteria collection.</title>
        <authorList>
            <person name="Paulo B.S."/>
            <person name="Recchia M.J.J."/>
            <person name="Lee S."/>
            <person name="Fergusson C.H."/>
            <person name="Romanowski S.B."/>
            <person name="Hernandez A."/>
            <person name="Krull N."/>
            <person name="Liu D.Y."/>
            <person name="Cavanagh H."/>
            <person name="Bos A."/>
            <person name="Gray C.A."/>
            <person name="Murphy B.T."/>
            <person name="Linington R.G."/>
            <person name="Eustaquio A.S."/>
        </authorList>
    </citation>
    <scope>NUCLEOTIDE SEQUENCE [LARGE SCALE GENOMIC DNA]</scope>
    <source>
        <strain evidence="3 4">RL16-012-BIC-B</strain>
    </source>
</reference>
<dbReference type="Pfam" id="PF13561">
    <property type="entry name" value="adh_short_C2"/>
    <property type="match status" value="1"/>
</dbReference>
<dbReference type="SUPFAM" id="SSF51735">
    <property type="entry name" value="NAD(P)-binding Rossmann-fold domains"/>
    <property type="match status" value="1"/>
</dbReference>
<gene>
    <name evidence="3" type="ORF">PQR66_03980</name>
</gene>
<name>A0ABW8ZH06_9BURK</name>
<dbReference type="PRINTS" id="PR00081">
    <property type="entry name" value="GDHRDH"/>
</dbReference>
<protein>
    <submittedName>
        <fullName evidence="3">3-oxoacyl-ACP reductase</fullName>
        <ecNumber evidence="3">1.1.1.100</ecNumber>
    </submittedName>
</protein>
<dbReference type="RefSeq" id="WP_408330913.1">
    <property type="nucleotide sequence ID" value="NZ_JAQQFH010000017.1"/>
</dbReference>
<accession>A0ABW8ZH06</accession>
<evidence type="ECO:0000313" key="3">
    <source>
        <dbReference type="EMBL" id="MFL9882167.1"/>
    </source>
</evidence>
<organism evidence="3 4">
    <name type="scientific">Paraburkholderia agricolaris</name>
    <dbReference type="NCBI Taxonomy" id="2152888"/>
    <lineage>
        <taxon>Bacteria</taxon>
        <taxon>Pseudomonadati</taxon>
        <taxon>Pseudomonadota</taxon>
        <taxon>Betaproteobacteria</taxon>
        <taxon>Burkholderiales</taxon>
        <taxon>Burkholderiaceae</taxon>
        <taxon>Paraburkholderia</taxon>
    </lineage>
</organism>
<dbReference type="GO" id="GO:0004316">
    <property type="term" value="F:3-oxoacyl-[acyl-carrier-protein] reductase (NADPH) activity"/>
    <property type="evidence" value="ECO:0007669"/>
    <property type="project" value="UniProtKB-EC"/>
</dbReference>
<dbReference type="PANTHER" id="PTHR42760:SF78">
    <property type="entry name" value="3-OXOACYL-[ACYL-CARRIER-PROTEIN] REDUCTASE [NADH]"/>
    <property type="match status" value="1"/>
</dbReference>
<evidence type="ECO:0000256" key="1">
    <source>
        <dbReference type="ARBA" id="ARBA00006484"/>
    </source>
</evidence>
<dbReference type="SMART" id="SM00822">
    <property type="entry name" value="PKS_KR"/>
    <property type="match status" value="1"/>
</dbReference>
<sequence length="476" mass="49898">MNDSYLNFVNSPFGARLARSLGLPKPEVLRRYRADRPEFDGLIAIGAGREPHLLDALANLVASVGMTSVAHESAGLWVPLANRHDLMTGRFEAAEPGSQGKLAALLFDASGIEDSSQLEPLHDFFHDTLRSLGKCGRIVVLGRPPEACENPRQWTAQRALEGLVRSLGKEARRGITANLVYVEKGAEHGIEATLRFFLSPRSAYVSGQVVRIGVPASTGTGAGTAALPPFDWKQPLAGRRAVVTGAARGIGASIAGVLAEQGAHVIGIDIPSAREALDSTMRRLNGTALAFDIAAPEAPAQIAAALDEQGVDIVVHNAGITKDKTIAKMTDAAWQSVIDINLSAQERIDDALLAAGILRDGGRIIGVSSISGIAGNLGQTNYATSKAGVIGRVQSMAPHLRARGITINAVAPGFIETQMTAKIPLTIREAGRRMNSMSQGGQPVDVAQTIAWLAHPGSAGVSGQIVRVCGQSLIGA</sequence>
<dbReference type="InterPro" id="IPR002347">
    <property type="entry name" value="SDR_fam"/>
</dbReference>
<comment type="similarity">
    <text evidence="1">Belongs to the short-chain dehydrogenases/reductases (SDR) family.</text>
</comment>
<dbReference type="EC" id="1.1.1.100" evidence="3"/>